<dbReference type="NCBIfam" id="TIGR03544">
    <property type="entry name" value="DivI1A_domain"/>
    <property type="match status" value="1"/>
</dbReference>
<evidence type="ECO:0000313" key="3">
    <source>
        <dbReference type="Proteomes" id="UP000660339"/>
    </source>
</evidence>
<dbReference type="Gene3D" id="6.10.250.660">
    <property type="match status" value="1"/>
</dbReference>
<feature type="region of interest" description="Disordered" evidence="1">
    <location>
        <begin position="131"/>
        <end position="184"/>
    </location>
</feature>
<dbReference type="EMBL" id="BONJ01000035">
    <property type="protein sequence ID" value="GIG17773.1"/>
    <property type="molecule type" value="Genomic_DNA"/>
</dbReference>
<feature type="compositionally biased region" description="Acidic residues" evidence="1">
    <location>
        <begin position="140"/>
        <end position="160"/>
    </location>
</feature>
<dbReference type="AlphaFoldDB" id="A0A8J3LG93"/>
<protein>
    <recommendedName>
        <fullName evidence="4">DivIVA domain-containing protein</fullName>
    </recommendedName>
</protein>
<sequence>MGNLLLLIVVALTVGAVVFGVMTLVTGGDPGLAPAEPDERATPLPADRPLVESDVSRVTFDPTWRGYRMAQVDQTLRRLAYDIGYKSELIQVLEAEVTALREGRVEDADTLARARASALGVLSATPAAEALSADKTVPAEDTDPAEPEAIADEAAEQPVDEADHATDPVDAEVDEAAAGEPVRR</sequence>
<keyword evidence="3" id="KW-1185">Reference proteome</keyword>
<organism evidence="2 3">
    <name type="scientific">Catellatospora methionotrophica</name>
    <dbReference type="NCBI Taxonomy" id="121620"/>
    <lineage>
        <taxon>Bacteria</taxon>
        <taxon>Bacillati</taxon>
        <taxon>Actinomycetota</taxon>
        <taxon>Actinomycetes</taxon>
        <taxon>Micromonosporales</taxon>
        <taxon>Micromonosporaceae</taxon>
        <taxon>Catellatospora</taxon>
    </lineage>
</organism>
<gene>
    <name evidence="2" type="ORF">Cme02nite_61050</name>
</gene>
<reference evidence="2" key="1">
    <citation type="submission" date="2021-01" db="EMBL/GenBank/DDBJ databases">
        <title>Whole genome shotgun sequence of Catellatospora methionotrophica NBRC 14553.</title>
        <authorList>
            <person name="Komaki H."/>
            <person name="Tamura T."/>
        </authorList>
    </citation>
    <scope>NUCLEOTIDE SEQUENCE</scope>
    <source>
        <strain evidence="2">NBRC 14553</strain>
    </source>
</reference>
<evidence type="ECO:0000313" key="2">
    <source>
        <dbReference type="EMBL" id="GIG17773.1"/>
    </source>
</evidence>
<proteinExistence type="predicted"/>
<dbReference type="RefSeq" id="WP_166386505.1">
    <property type="nucleotide sequence ID" value="NZ_BAAATT010000032.1"/>
</dbReference>
<dbReference type="Proteomes" id="UP000660339">
    <property type="component" value="Unassembled WGS sequence"/>
</dbReference>
<comment type="caution">
    <text evidence="2">The sequence shown here is derived from an EMBL/GenBank/DDBJ whole genome shotgun (WGS) entry which is preliminary data.</text>
</comment>
<name>A0A8J3LG93_9ACTN</name>
<evidence type="ECO:0008006" key="4">
    <source>
        <dbReference type="Google" id="ProtNLM"/>
    </source>
</evidence>
<evidence type="ECO:0000256" key="1">
    <source>
        <dbReference type="SAM" id="MobiDB-lite"/>
    </source>
</evidence>
<accession>A0A8J3LG93</accession>
<dbReference type="InterPro" id="IPR019933">
    <property type="entry name" value="DivIVA_domain"/>
</dbReference>